<dbReference type="PANTHER" id="PTHR34308:SF1">
    <property type="entry name" value="COBALAMIN BIOSYNTHESIS PROTEIN CBIB"/>
    <property type="match status" value="1"/>
</dbReference>
<keyword evidence="5 9" id="KW-0169">Cobalamin biosynthesis</keyword>
<keyword evidence="7 9" id="KW-1133">Transmembrane helix</keyword>
<dbReference type="NCBIfam" id="NF002276">
    <property type="entry name" value="PRK01209.1-4"/>
    <property type="match status" value="1"/>
</dbReference>
<protein>
    <recommendedName>
        <fullName evidence="9">Cobalamin biosynthesis protein CobD</fullName>
    </recommendedName>
</protein>
<sequence length="316" mass="32786">MPSRRGWLAAGLVAGVVADELLGDPQRWHPVAGYGRAAGWLERRLWADRVGAGAVFTAIAVGLPVVGAVVVDRGLGSRRGGRGALLAVVVWSSVGGRQLREVGERIGSLLEDGDLNSARGWLPWLVGRDPSTLDVDGVARAVVESLAENTADSVVGPLVWGALLGTPGVVGYRAINTLDAMVGHHSPRYERFGTASARLDDLANLLPSRVTAAVTALVAPVVGGSPCRVVAVVRRDGRRHPSPNAGPVEAAAAGALGLTLGGPLSYEGRAERRGPLGDGPPPTPTDIPRSVRLSRWITVGATVLAAVVGQRRTDSR</sequence>
<evidence type="ECO:0000256" key="3">
    <source>
        <dbReference type="ARBA" id="ARBA00006263"/>
    </source>
</evidence>
<dbReference type="KEGG" id="euz:DVS28_a2591"/>
<comment type="function">
    <text evidence="9">Converts cobyric acid to cobinamide by the addition of aminopropanol on the F carboxylic group.</text>
</comment>
<comment type="subcellular location">
    <subcellularLocation>
        <location evidence="1 9">Cell membrane</location>
        <topology evidence="1 9">Multi-pass membrane protein</topology>
    </subcellularLocation>
</comment>
<name>A0A346XYH4_9ACTN</name>
<dbReference type="NCBIfam" id="TIGR00380">
    <property type="entry name" value="cobal_cbiB"/>
    <property type="match status" value="1"/>
</dbReference>
<proteinExistence type="inferred from homology"/>
<dbReference type="GO" id="GO:0005886">
    <property type="term" value="C:plasma membrane"/>
    <property type="evidence" value="ECO:0007669"/>
    <property type="project" value="UniProtKB-SubCell"/>
</dbReference>
<evidence type="ECO:0000256" key="5">
    <source>
        <dbReference type="ARBA" id="ARBA00022573"/>
    </source>
</evidence>
<dbReference type="InterPro" id="IPR004485">
    <property type="entry name" value="Cobalamin_biosynth_CobD/CbiB"/>
</dbReference>
<dbReference type="EMBL" id="CP031165">
    <property type="protein sequence ID" value="AXV07271.1"/>
    <property type="molecule type" value="Genomic_DNA"/>
</dbReference>
<comment type="caution">
    <text evidence="9">Lacks conserved residue(s) required for the propagation of feature annotation.</text>
</comment>
<dbReference type="Proteomes" id="UP000264006">
    <property type="component" value="Chromosome"/>
</dbReference>
<evidence type="ECO:0000256" key="7">
    <source>
        <dbReference type="ARBA" id="ARBA00022989"/>
    </source>
</evidence>
<keyword evidence="6 9" id="KW-0812">Transmembrane</keyword>
<evidence type="ECO:0000256" key="9">
    <source>
        <dbReference type="HAMAP-Rule" id="MF_00024"/>
    </source>
</evidence>
<evidence type="ECO:0000256" key="4">
    <source>
        <dbReference type="ARBA" id="ARBA00022475"/>
    </source>
</evidence>
<evidence type="ECO:0000256" key="2">
    <source>
        <dbReference type="ARBA" id="ARBA00004953"/>
    </source>
</evidence>
<dbReference type="HAMAP" id="MF_00024">
    <property type="entry name" value="CobD_CbiB"/>
    <property type="match status" value="1"/>
</dbReference>
<dbReference type="OrthoDB" id="9811967at2"/>
<reference evidence="11 12" key="1">
    <citation type="submission" date="2018-09" db="EMBL/GenBank/DDBJ databases">
        <title>Complete genome sequence of Euzebya sp. DY32-46 isolated from seawater of Pacific Ocean.</title>
        <authorList>
            <person name="Xu L."/>
            <person name="Wu Y.-H."/>
            <person name="Xu X.-W."/>
        </authorList>
    </citation>
    <scope>NUCLEOTIDE SEQUENCE [LARGE SCALE GENOMIC DNA]</scope>
    <source>
        <strain evidence="11 12">DY32-46</strain>
    </source>
</reference>
<evidence type="ECO:0000313" key="11">
    <source>
        <dbReference type="EMBL" id="AXV07271.1"/>
    </source>
</evidence>
<dbReference type="UniPathway" id="UPA00148"/>
<dbReference type="AlphaFoldDB" id="A0A346XYH4"/>
<keyword evidence="8 9" id="KW-0472">Membrane</keyword>
<dbReference type="RefSeq" id="WP_114591786.1">
    <property type="nucleotide sequence ID" value="NZ_CP031165.1"/>
</dbReference>
<keyword evidence="4 9" id="KW-1003">Cell membrane</keyword>
<comment type="similarity">
    <text evidence="3 9">Belongs to the CobD/CbiB family.</text>
</comment>
<feature type="transmembrane region" description="Helical" evidence="9">
    <location>
        <begin position="50"/>
        <end position="71"/>
    </location>
</feature>
<dbReference type="GO" id="GO:0009236">
    <property type="term" value="P:cobalamin biosynthetic process"/>
    <property type="evidence" value="ECO:0007669"/>
    <property type="project" value="UniProtKB-UniRule"/>
</dbReference>
<keyword evidence="12" id="KW-1185">Reference proteome</keyword>
<evidence type="ECO:0000256" key="1">
    <source>
        <dbReference type="ARBA" id="ARBA00004651"/>
    </source>
</evidence>
<evidence type="ECO:0000256" key="10">
    <source>
        <dbReference type="SAM" id="MobiDB-lite"/>
    </source>
</evidence>
<gene>
    <name evidence="9" type="primary">cobD</name>
    <name evidence="11" type="ORF">DVS28_a2591</name>
</gene>
<accession>A0A346XYH4</accession>
<organism evidence="11 12">
    <name type="scientific">Euzebya pacifica</name>
    <dbReference type="NCBI Taxonomy" id="1608957"/>
    <lineage>
        <taxon>Bacteria</taxon>
        <taxon>Bacillati</taxon>
        <taxon>Actinomycetota</taxon>
        <taxon>Nitriliruptoria</taxon>
        <taxon>Euzebyales</taxon>
    </lineage>
</organism>
<comment type="pathway">
    <text evidence="2 9">Cofactor biosynthesis; adenosylcobalamin biosynthesis.</text>
</comment>
<feature type="region of interest" description="Disordered" evidence="10">
    <location>
        <begin position="267"/>
        <end position="289"/>
    </location>
</feature>
<dbReference type="GO" id="GO:0048472">
    <property type="term" value="F:threonine-phosphate decarboxylase activity"/>
    <property type="evidence" value="ECO:0007669"/>
    <property type="project" value="InterPro"/>
</dbReference>
<evidence type="ECO:0000313" key="12">
    <source>
        <dbReference type="Proteomes" id="UP000264006"/>
    </source>
</evidence>
<dbReference type="PANTHER" id="PTHR34308">
    <property type="entry name" value="COBALAMIN BIOSYNTHESIS PROTEIN CBIB"/>
    <property type="match status" value="1"/>
</dbReference>
<evidence type="ECO:0000256" key="6">
    <source>
        <dbReference type="ARBA" id="ARBA00022692"/>
    </source>
</evidence>
<evidence type="ECO:0000256" key="8">
    <source>
        <dbReference type="ARBA" id="ARBA00023136"/>
    </source>
</evidence>
<dbReference type="GO" id="GO:0015420">
    <property type="term" value="F:ABC-type vitamin B12 transporter activity"/>
    <property type="evidence" value="ECO:0007669"/>
    <property type="project" value="UniProtKB-UniRule"/>
</dbReference>
<dbReference type="Pfam" id="PF03186">
    <property type="entry name" value="CobD_Cbib"/>
    <property type="match status" value="1"/>
</dbReference>